<feature type="region of interest" description="Disordered" evidence="1">
    <location>
        <begin position="44"/>
        <end position="70"/>
    </location>
</feature>
<dbReference type="InterPro" id="IPR029063">
    <property type="entry name" value="SAM-dependent_MTases_sf"/>
</dbReference>
<evidence type="ECO:0000256" key="1">
    <source>
        <dbReference type="SAM" id="MobiDB-lite"/>
    </source>
</evidence>
<dbReference type="AlphaFoldDB" id="A0A1E7FIH1"/>
<organism evidence="2 3">
    <name type="scientific">Fragilariopsis cylindrus CCMP1102</name>
    <dbReference type="NCBI Taxonomy" id="635003"/>
    <lineage>
        <taxon>Eukaryota</taxon>
        <taxon>Sar</taxon>
        <taxon>Stramenopiles</taxon>
        <taxon>Ochrophyta</taxon>
        <taxon>Bacillariophyta</taxon>
        <taxon>Bacillariophyceae</taxon>
        <taxon>Bacillariophycidae</taxon>
        <taxon>Bacillariales</taxon>
        <taxon>Bacillariaceae</taxon>
        <taxon>Fragilariopsis</taxon>
    </lineage>
</organism>
<dbReference type="Pfam" id="PF10294">
    <property type="entry name" value="Methyltransf_16"/>
    <property type="match status" value="1"/>
</dbReference>
<gene>
    <name evidence="2" type="ORF">FRACYDRAFT_184424</name>
</gene>
<dbReference type="KEGG" id="fcy:FRACYDRAFT_184424"/>
<evidence type="ECO:0008006" key="4">
    <source>
        <dbReference type="Google" id="ProtNLM"/>
    </source>
</evidence>
<keyword evidence="3" id="KW-1185">Reference proteome</keyword>
<evidence type="ECO:0000313" key="3">
    <source>
        <dbReference type="Proteomes" id="UP000095751"/>
    </source>
</evidence>
<dbReference type="CDD" id="cd02440">
    <property type="entry name" value="AdoMet_MTases"/>
    <property type="match status" value="1"/>
</dbReference>
<name>A0A1E7FIH1_9STRA</name>
<feature type="compositionally biased region" description="Low complexity" evidence="1">
    <location>
        <begin position="55"/>
        <end position="70"/>
    </location>
</feature>
<dbReference type="Proteomes" id="UP000095751">
    <property type="component" value="Unassembled WGS sequence"/>
</dbReference>
<dbReference type="PANTHER" id="PTHR14614">
    <property type="entry name" value="HEPATOCELLULAR CARCINOMA-ASSOCIATED ANTIGEN"/>
    <property type="match status" value="1"/>
</dbReference>
<dbReference type="EMBL" id="KV784357">
    <property type="protein sequence ID" value="OEU17573.1"/>
    <property type="molecule type" value="Genomic_DNA"/>
</dbReference>
<evidence type="ECO:0000313" key="2">
    <source>
        <dbReference type="EMBL" id="OEU17573.1"/>
    </source>
</evidence>
<reference evidence="2 3" key="1">
    <citation type="submission" date="2016-09" db="EMBL/GenBank/DDBJ databases">
        <title>Extensive genetic diversity and differential bi-allelic expression allows diatom success in the polar Southern Ocean.</title>
        <authorList>
            <consortium name="DOE Joint Genome Institute"/>
            <person name="Mock T."/>
            <person name="Otillar R.P."/>
            <person name="Strauss J."/>
            <person name="Dupont C."/>
            <person name="Frickenhaus S."/>
            <person name="Maumus F."/>
            <person name="Mcmullan M."/>
            <person name="Sanges R."/>
            <person name="Schmutz J."/>
            <person name="Toseland A."/>
            <person name="Valas R."/>
            <person name="Veluchamy A."/>
            <person name="Ward B.J."/>
            <person name="Allen A."/>
            <person name="Barry K."/>
            <person name="Falciatore A."/>
            <person name="Ferrante M."/>
            <person name="Fortunato A.E."/>
            <person name="Gloeckner G."/>
            <person name="Gruber A."/>
            <person name="Hipkin R."/>
            <person name="Janech M."/>
            <person name="Kroth P."/>
            <person name="Leese F."/>
            <person name="Lindquist E."/>
            <person name="Lyon B.R."/>
            <person name="Martin J."/>
            <person name="Mayer C."/>
            <person name="Parker M."/>
            <person name="Quesneville H."/>
            <person name="Raymond J."/>
            <person name="Uhlig C."/>
            <person name="Valentin K.U."/>
            <person name="Worden A.Z."/>
            <person name="Armbrust E.V."/>
            <person name="Bowler C."/>
            <person name="Green B."/>
            <person name="Moulton V."/>
            <person name="Van Oosterhout C."/>
            <person name="Grigoriev I."/>
        </authorList>
    </citation>
    <scope>NUCLEOTIDE SEQUENCE [LARGE SCALE GENOMIC DNA]</scope>
    <source>
        <strain evidence="2 3">CCMP1102</strain>
    </source>
</reference>
<dbReference type="SUPFAM" id="SSF53335">
    <property type="entry name" value="S-adenosyl-L-methionine-dependent methyltransferases"/>
    <property type="match status" value="1"/>
</dbReference>
<accession>A0A1E7FIH1</accession>
<dbReference type="Gene3D" id="3.40.50.150">
    <property type="entry name" value="Vaccinia Virus protein VP39"/>
    <property type="match status" value="1"/>
</dbReference>
<dbReference type="OrthoDB" id="40219at2759"/>
<dbReference type="InParanoid" id="A0A1E7FIH1"/>
<dbReference type="InterPro" id="IPR019410">
    <property type="entry name" value="Methyltransf_16"/>
</dbReference>
<protein>
    <recommendedName>
        <fullName evidence="4">S-adenosyl-L-methionine-dependent methyltransferase</fullName>
    </recommendedName>
</protein>
<proteinExistence type="predicted"/>
<sequence length="338" mass="36248">MLVFGFSLDTTTPYHLGLSSIHQRQQFLRTTTFLPSVAVPVGGDDVLTSHDDNNNDNNNNNNNNSSKNSNPALFHTVQGVVCREVTNELPVIGTVAVLEATADSQEDLVNECLELEEEEEFEIGVDVAEGDPYGAVLWPAAWAVSNYMLSRPDLRDNLNSLSIVELGTGTGLVSISVAMGGAKRVIATDYEPLALALTRYAADNINSSSSSRIETQLLDLCDLEQQPLPVQGIDIVCAADIMYEPKTGVAMAHRAVEALRNNCRVIIGDSPGRAGRPAFLDTLNELGVEGAEFQETIGKTCSGPRNDLICGKGSTSVSDTPQELSVALLDLKPNMLKG</sequence>